<dbReference type="InterPro" id="IPR030960">
    <property type="entry name" value="DHQS/DOIS_N"/>
</dbReference>
<dbReference type="PIRSF" id="PIRSF001455">
    <property type="entry name" value="DHQ_synth"/>
    <property type="match status" value="1"/>
</dbReference>
<reference evidence="20" key="1">
    <citation type="submission" date="2020-05" db="EMBL/GenBank/DDBJ databases">
        <authorList>
            <person name="Chiriac C."/>
            <person name="Salcher M."/>
            <person name="Ghai R."/>
            <person name="Kavagutti S V."/>
        </authorList>
    </citation>
    <scope>NUCLEOTIDE SEQUENCE</scope>
</reference>
<evidence type="ECO:0000259" key="19">
    <source>
        <dbReference type="Pfam" id="PF24621"/>
    </source>
</evidence>
<evidence type="ECO:0000256" key="1">
    <source>
        <dbReference type="ARBA" id="ARBA00001393"/>
    </source>
</evidence>
<comment type="catalytic activity">
    <reaction evidence="1">
        <text>7-phospho-2-dehydro-3-deoxy-D-arabino-heptonate = 3-dehydroquinate + phosphate</text>
        <dbReference type="Rhea" id="RHEA:21968"/>
        <dbReference type="ChEBI" id="CHEBI:32364"/>
        <dbReference type="ChEBI" id="CHEBI:43474"/>
        <dbReference type="ChEBI" id="CHEBI:58394"/>
        <dbReference type="EC" id="4.2.3.4"/>
    </reaction>
</comment>
<evidence type="ECO:0000256" key="5">
    <source>
        <dbReference type="ARBA" id="ARBA00004661"/>
    </source>
</evidence>
<dbReference type="SUPFAM" id="SSF56796">
    <property type="entry name" value="Dehydroquinate synthase-like"/>
    <property type="match status" value="1"/>
</dbReference>
<evidence type="ECO:0000256" key="8">
    <source>
        <dbReference type="ARBA" id="ARBA00017684"/>
    </source>
</evidence>
<evidence type="ECO:0000256" key="15">
    <source>
        <dbReference type="ARBA" id="ARBA00023141"/>
    </source>
</evidence>
<comment type="cofactor">
    <cofactor evidence="2">
        <name>NAD(+)</name>
        <dbReference type="ChEBI" id="CHEBI:57540"/>
    </cofactor>
</comment>
<dbReference type="Gene3D" id="1.20.1090.10">
    <property type="entry name" value="Dehydroquinate synthase-like - alpha domain"/>
    <property type="match status" value="1"/>
</dbReference>
<feature type="domain" description="3-dehydroquinate synthase N-terminal" evidence="18">
    <location>
        <begin position="60"/>
        <end position="171"/>
    </location>
</feature>
<keyword evidence="9" id="KW-0963">Cytoplasm</keyword>
<evidence type="ECO:0000256" key="16">
    <source>
        <dbReference type="ARBA" id="ARBA00023239"/>
    </source>
</evidence>
<keyword evidence="10" id="KW-0028">Amino-acid biosynthesis</keyword>
<organism evidence="20">
    <name type="scientific">freshwater metagenome</name>
    <dbReference type="NCBI Taxonomy" id="449393"/>
    <lineage>
        <taxon>unclassified sequences</taxon>
        <taxon>metagenomes</taxon>
        <taxon>ecological metagenomes</taxon>
    </lineage>
</organism>
<keyword evidence="17" id="KW-0170">Cobalt</keyword>
<accession>A0A6J6M9T8</accession>
<protein>
    <recommendedName>
        <fullName evidence="8">3-dehydroquinate synthase</fullName>
        <ecNumber evidence="7">4.2.3.4</ecNumber>
    </recommendedName>
</protein>
<dbReference type="Pfam" id="PF01761">
    <property type="entry name" value="DHQ_synthase"/>
    <property type="match status" value="1"/>
</dbReference>
<name>A0A6J6M9T8_9ZZZZ</name>
<dbReference type="GO" id="GO:0003856">
    <property type="term" value="F:3-dehydroquinate synthase activity"/>
    <property type="evidence" value="ECO:0007669"/>
    <property type="project" value="UniProtKB-EC"/>
</dbReference>
<dbReference type="GO" id="GO:0005737">
    <property type="term" value="C:cytoplasm"/>
    <property type="evidence" value="ECO:0007669"/>
    <property type="project" value="UniProtKB-SubCell"/>
</dbReference>
<comment type="cofactor">
    <cofactor evidence="3">
        <name>Co(2+)</name>
        <dbReference type="ChEBI" id="CHEBI:48828"/>
    </cofactor>
</comment>
<dbReference type="CDD" id="cd08195">
    <property type="entry name" value="DHQS"/>
    <property type="match status" value="1"/>
</dbReference>
<proteinExistence type="inferred from homology"/>
<feature type="domain" description="3-dehydroquinate synthase C-terminal" evidence="19">
    <location>
        <begin position="173"/>
        <end position="315"/>
    </location>
</feature>
<dbReference type="InterPro" id="IPR050071">
    <property type="entry name" value="Dehydroquinate_synthase"/>
</dbReference>
<evidence type="ECO:0000256" key="10">
    <source>
        <dbReference type="ARBA" id="ARBA00022605"/>
    </source>
</evidence>
<sequence length="351" mass="38201">MKIITVDAERSYDVIIDCDWKSEILKLAKSRSRVAVIYSTAMRDSIRFDADVDAEFHFFEVSDGEAAKNIATVSSVWNWLGAAGFTRSDLVIGIGGGAITDLAGFAAATWLRGIDWIGVPTSVAGMVDASVGGKTGINSDYGKNLIGAFYSPLSVIIDFSWLKTLSDRDFAAGLAEVIKCGFISDVEILKVIEGHSVESLRPQLHLVDQLVSRSVQVKADVVGLDFKESFAREVLNYGHTLGHAIEIHSRYSLRHGEAIAIGLVYASELAHARGLIDSAVVDQHRRLLSALGLPITYESSAWPALWPLLALDKKSRGSQLRFVVLTALGATMRVEDLNEGELRSAYERISS</sequence>
<dbReference type="InterPro" id="IPR030963">
    <property type="entry name" value="DHQ_synth_fam"/>
</dbReference>
<evidence type="ECO:0000259" key="18">
    <source>
        <dbReference type="Pfam" id="PF01761"/>
    </source>
</evidence>
<evidence type="ECO:0000256" key="3">
    <source>
        <dbReference type="ARBA" id="ARBA00001941"/>
    </source>
</evidence>
<dbReference type="Pfam" id="PF24621">
    <property type="entry name" value="DHQS_C"/>
    <property type="match status" value="1"/>
</dbReference>
<comment type="subcellular location">
    <subcellularLocation>
        <location evidence="4">Cytoplasm</location>
    </subcellularLocation>
</comment>
<evidence type="ECO:0000256" key="7">
    <source>
        <dbReference type="ARBA" id="ARBA00013031"/>
    </source>
</evidence>
<dbReference type="GO" id="GO:0009073">
    <property type="term" value="P:aromatic amino acid family biosynthetic process"/>
    <property type="evidence" value="ECO:0007669"/>
    <property type="project" value="UniProtKB-KW"/>
</dbReference>
<dbReference type="PANTHER" id="PTHR43622:SF7">
    <property type="entry name" value="3-DEHYDROQUINATE SYNTHASE, CHLOROPLASTIC"/>
    <property type="match status" value="1"/>
</dbReference>
<keyword evidence="11" id="KW-0479">Metal-binding</keyword>
<evidence type="ECO:0000256" key="13">
    <source>
        <dbReference type="ARBA" id="ARBA00022833"/>
    </source>
</evidence>
<comment type="similarity">
    <text evidence="6">Belongs to the sugar phosphate cyclases superfamily. Dehydroquinate synthase family.</text>
</comment>
<keyword evidence="13" id="KW-0862">Zinc</keyword>
<evidence type="ECO:0000313" key="20">
    <source>
        <dbReference type="EMBL" id="CAB4671007.1"/>
    </source>
</evidence>
<gene>
    <name evidence="20" type="ORF">UFOPK2359_00009</name>
</gene>
<evidence type="ECO:0000256" key="6">
    <source>
        <dbReference type="ARBA" id="ARBA00005412"/>
    </source>
</evidence>
<dbReference type="HAMAP" id="MF_00110">
    <property type="entry name" value="DHQ_synthase"/>
    <property type="match status" value="1"/>
</dbReference>
<dbReference type="InterPro" id="IPR016037">
    <property type="entry name" value="DHQ_synth_AroB"/>
</dbReference>
<evidence type="ECO:0000256" key="4">
    <source>
        <dbReference type="ARBA" id="ARBA00004496"/>
    </source>
</evidence>
<evidence type="ECO:0000256" key="17">
    <source>
        <dbReference type="ARBA" id="ARBA00023285"/>
    </source>
</evidence>
<keyword evidence="16" id="KW-0456">Lyase</keyword>
<dbReference type="EC" id="4.2.3.4" evidence="7"/>
<dbReference type="InterPro" id="IPR056179">
    <property type="entry name" value="DHQS_C"/>
</dbReference>
<dbReference type="GO" id="GO:0046872">
    <property type="term" value="F:metal ion binding"/>
    <property type="evidence" value="ECO:0007669"/>
    <property type="project" value="UniProtKB-KW"/>
</dbReference>
<evidence type="ECO:0000256" key="14">
    <source>
        <dbReference type="ARBA" id="ARBA00023027"/>
    </source>
</evidence>
<keyword evidence="15" id="KW-0057">Aromatic amino acid biosynthesis</keyword>
<dbReference type="AlphaFoldDB" id="A0A6J6M9T8"/>
<dbReference type="Gene3D" id="3.40.50.1970">
    <property type="match status" value="1"/>
</dbReference>
<comment type="pathway">
    <text evidence="5">Metabolic intermediate biosynthesis; chorismate biosynthesis; chorismate from D-erythrose 4-phosphate and phosphoenolpyruvate: step 2/7.</text>
</comment>
<evidence type="ECO:0000256" key="11">
    <source>
        <dbReference type="ARBA" id="ARBA00022723"/>
    </source>
</evidence>
<dbReference type="NCBIfam" id="TIGR01357">
    <property type="entry name" value="aroB"/>
    <property type="match status" value="1"/>
</dbReference>
<keyword evidence="14" id="KW-0520">NAD</keyword>
<dbReference type="GO" id="GO:0008652">
    <property type="term" value="P:amino acid biosynthetic process"/>
    <property type="evidence" value="ECO:0007669"/>
    <property type="project" value="UniProtKB-KW"/>
</dbReference>
<dbReference type="EMBL" id="CAEZXG010000001">
    <property type="protein sequence ID" value="CAB4671007.1"/>
    <property type="molecule type" value="Genomic_DNA"/>
</dbReference>
<keyword evidence="12" id="KW-0547">Nucleotide-binding</keyword>
<evidence type="ECO:0000256" key="12">
    <source>
        <dbReference type="ARBA" id="ARBA00022741"/>
    </source>
</evidence>
<dbReference type="PANTHER" id="PTHR43622">
    <property type="entry name" value="3-DEHYDROQUINATE SYNTHASE"/>
    <property type="match status" value="1"/>
</dbReference>
<evidence type="ECO:0000256" key="9">
    <source>
        <dbReference type="ARBA" id="ARBA00022490"/>
    </source>
</evidence>
<evidence type="ECO:0000256" key="2">
    <source>
        <dbReference type="ARBA" id="ARBA00001911"/>
    </source>
</evidence>
<dbReference type="GO" id="GO:0000166">
    <property type="term" value="F:nucleotide binding"/>
    <property type="evidence" value="ECO:0007669"/>
    <property type="project" value="UniProtKB-KW"/>
</dbReference>